<reference evidence="2" key="1">
    <citation type="journal article" date="2020" name="Nat. Commun.">
        <title>Genome assembly of wild tea tree DASZ reveals pedigree and selection history of tea varieties.</title>
        <authorList>
            <person name="Zhang W."/>
            <person name="Zhang Y."/>
            <person name="Qiu H."/>
            <person name="Guo Y."/>
            <person name="Wan H."/>
            <person name="Zhang X."/>
            <person name="Scossa F."/>
            <person name="Alseekh S."/>
            <person name="Zhang Q."/>
            <person name="Wang P."/>
            <person name="Xu L."/>
            <person name="Schmidt M.H."/>
            <person name="Jia X."/>
            <person name="Li D."/>
            <person name="Zhu A."/>
            <person name="Guo F."/>
            <person name="Chen W."/>
            <person name="Ni D."/>
            <person name="Usadel B."/>
            <person name="Fernie A.R."/>
            <person name="Wen W."/>
        </authorList>
    </citation>
    <scope>NUCLEOTIDE SEQUENCE [LARGE SCALE GENOMIC DNA]</scope>
    <source>
        <strain evidence="2">cv. G240</strain>
    </source>
</reference>
<comment type="caution">
    <text evidence="1">The sequence shown here is derived from an EMBL/GenBank/DDBJ whole genome shotgun (WGS) entry which is preliminary data.</text>
</comment>
<protein>
    <submittedName>
        <fullName evidence="1">Uncharacterized protein</fullName>
    </submittedName>
</protein>
<proteinExistence type="predicted"/>
<dbReference type="EMBL" id="JACBKZ010000007">
    <property type="protein sequence ID" value="KAF5947096.1"/>
    <property type="molecule type" value="Genomic_DNA"/>
</dbReference>
<dbReference type="AlphaFoldDB" id="A0A7J7H5Q3"/>
<accession>A0A7J7H5Q3</accession>
<evidence type="ECO:0000313" key="2">
    <source>
        <dbReference type="Proteomes" id="UP000593564"/>
    </source>
</evidence>
<evidence type="ECO:0000313" key="1">
    <source>
        <dbReference type="EMBL" id="KAF5947096.1"/>
    </source>
</evidence>
<gene>
    <name evidence="1" type="ORF">HYC85_017324</name>
</gene>
<dbReference type="Proteomes" id="UP000593564">
    <property type="component" value="Unassembled WGS sequence"/>
</dbReference>
<keyword evidence="2" id="KW-1185">Reference proteome</keyword>
<name>A0A7J7H5Q3_CAMSI</name>
<organism evidence="1 2">
    <name type="scientific">Camellia sinensis</name>
    <name type="common">Tea plant</name>
    <name type="synonym">Thea sinensis</name>
    <dbReference type="NCBI Taxonomy" id="4442"/>
    <lineage>
        <taxon>Eukaryota</taxon>
        <taxon>Viridiplantae</taxon>
        <taxon>Streptophyta</taxon>
        <taxon>Embryophyta</taxon>
        <taxon>Tracheophyta</taxon>
        <taxon>Spermatophyta</taxon>
        <taxon>Magnoliopsida</taxon>
        <taxon>eudicotyledons</taxon>
        <taxon>Gunneridae</taxon>
        <taxon>Pentapetalae</taxon>
        <taxon>asterids</taxon>
        <taxon>Ericales</taxon>
        <taxon>Theaceae</taxon>
        <taxon>Camellia</taxon>
    </lineage>
</organism>
<sequence length="107" mass="12439">MQWWWRLAKVVQPIAFNKIHGQLTQINYLIKGINLRVITCALFLFVPIHLSDLKLVWASVHINQGGQCTTPLKQFWGFKFNMRRIIIETTSTVFGESASWVPGRLRN</sequence>
<reference evidence="1 2" key="2">
    <citation type="submission" date="2020-07" db="EMBL/GenBank/DDBJ databases">
        <title>Genome assembly of wild tea tree DASZ reveals pedigree and selection history of tea varieties.</title>
        <authorList>
            <person name="Zhang W."/>
        </authorList>
    </citation>
    <scope>NUCLEOTIDE SEQUENCE [LARGE SCALE GENOMIC DNA]</scope>
    <source>
        <strain evidence="2">cv. G240</strain>
        <tissue evidence="1">Leaf</tissue>
    </source>
</reference>